<reference evidence="4 5" key="1">
    <citation type="submission" date="2013-05" db="EMBL/GenBank/DDBJ databases">
        <title>The Genome Sequence of Actinomyces europaeus ACS-120-V-COL10B.</title>
        <authorList>
            <consortium name="The Broad Institute Genomics Platform"/>
            <person name="Earl A."/>
            <person name="Ward D."/>
            <person name="Feldgarden M."/>
            <person name="Gevers D."/>
            <person name="Saerens B."/>
            <person name="Vaneechoutte M."/>
            <person name="Walker B."/>
            <person name="Young S."/>
            <person name="Zeng Q."/>
            <person name="Gargeya S."/>
            <person name="Fitzgerald M."/>
            <person name="Haas B."/>
            <person name="Abouelleil A."/>
            <person name="Allen A.W."/>
            <person name="Alvarado L."/>
            <person name="Arachchi H.M."/>
            <person name="Berlin A.M."/>
            <person name="Chapman S.B."/>
            <person name="Gainer-Dewar J."/>
            <person name="Goldberg J."/>
            <person name="Griggs A."/>
            <person name="Gujja S."/>
            <person name="Hansen M."/>
            <person name="Howarth C."/>
            <person name="Imamovic A."/>
            <person name="Ireland A."/>
            <person name="Larimer J."/>
            <person name="McCowan C."/>
            <person name="Murphy C."/>
            <person name="Pearson M."/>
            <person name="Poon T.W."/>
            <person name="Priest M."/>
            <person name="Roberts A."/>
            <person name="Saif S."/>
            <person name="Shea T."/>
            <person name="Sisk P."/>
            <person name="Sykes S."/>
            <person name="Wortman J."/>
            <person name="Nusbaum C."/>
            <person name="Birren B."/>
        </authorList>
    </citation>
    <scope>NUCLEOTIDE SEQUENCE [LARGE SCALE GENOMIC DNA]</scope>
    <source>
        <strain evidence="4 5">ACS-120-V-Col10b</strain>
    </source>
</reference>
<dbReference type="Pfam" id="PF13399">
    <property type="entry name" value="LytR_C"/>
    <property type="match status" value="1"/>
</dbReference>
<proteinExistence type="predicted"/>
<keyword evidence="5" id="KW-1185">Reference proteome</keyword>
<sequence length="232" mass="24752">MNPTPPPPEEPRQISPRLQFREARQRRQNLAFSVIAAIMVALSLLSILVFTGILPTPFFNDFSQGKEEARAGEVPCFPEGSEPASLDGIHATVLNATGRPGLANSIAGALEEQGVTIDATGNYEGQFYGTVKLTAGRSQVVAAYTLARAFTDSTVRYAPSDPTSVTIILGERFTDLPSNEDVAALLSNTDPLKQAENCKAIPAEDGTEQPGEEESSPGETETEPASQTEQSE</sequence>
<dbReference type="InterPro" id="IPR027381">
    <property type="entry name" value="LytR/CpsA/Psr_C"/>
</dbReference>
<keyword evidence="2" id="KW-0812">Transmembrane</keyword>
<keyword evidence="2" id="KW-1133">Transmembrane helix</keyword>
<feature type="transmembrane region" description="Helical" evidence="2">
    <location>
        <begin position="30"/>
        <end position="54"/>
    </location>
</feature>
<dbReference type="EMBL" id="AGWN01000001">
    <property type="protein sequence ID" value="EPD31226.1"/>
    <property type="molecule type" value="Genomic_DNA"/>
</dbReference>
<comment type="caution">
    <text evidence="4">The sequence shown here is derived from an EMBL/GenBank/DDBJ whole genome shotgun (WGS) entry which is preliminary data.</text>
</comment>
<evidence type="ECO:0000259" key="3">
    <source>
        <dbReference type="Pfam" id="PF13399"/>
    </source>
</evidence>
<feature type="domain" description="LytR/CpsA/Psr regulator C-terminal" evidence="3">
    <location>
        <begin position="92"/>
        <end position="173"/>
    </location>
</feature>
<evidence type="ECO:0000313" key="5">
    <source>
        <dbReference type="Proteomes" id="UP000014387"/>
    </source>
</evidence>
<dbReference type="Proteomes" id="UP000014387">
    <property type="component" value="Unassembled WGS sequence"/>
</dbReference>
<keyword evidence="2" id="KW-0472">Membrane</keyword>
<evidence type="ECO:0000313" key="4">
    <source>
        <dbReference type="EMBL" id="EPD31226.1"/>
    </source>
</evidence>
<feature type="region of interest" description="Disordered" evidence="1">
    <location>
        <begin position="188"/>
        <end position="232"/>
    </location>
</feature>
<feature type="compositionally biased region" description="Acidic residues" evidence="1">
    <location>
        <begin position="205"/>
        <end position="222"/>
    </location>
</feature>
<dbReference type="Gene3D" id="3.30.70.2390">
    <property type="match status" value="1"/>
</dbReference>
<accession>A0A9W5RF10</accession>
<protein>
    <recommendedName>
        <fullName evidence="3">LytR/CpsA/Psr regulator C-terminal domain-containing protein</fullName>
    </recommendedName>
</protein>
<evidence type="ECO:0000256" key="1">
    <source>
        <dbReference type="SAM" id="MobiDB-lite"/>
    </source>
</evidence>
<dbReference type="RefSeq" id="WP_016444337.1">
    <property type="nucleotide sequence ID" value="NZ_KE150266.1"/>
</dbReference>
<evidence type="ECO:0000256" key="2">
    <source>
        <dbReference type="SAM" id="Phobius"/>
    </source>
</evidence>
<dbReference type="OrthoDB" id="3267444at2"/>
<gene>
    <name evidence="4" type="ORF">HMPREF9238_00993</name>
</gene>
<name>A0A9W5RF10_9ACTO</name>
<dbReference type="AlphaFoldDB" id="A0A9W5RF10"/>
<organism evidence="4 5">
    <name type="scientific">Gleimia europaea ACS-120-V-Col10b</name>
    <dbReference type="NCBI Taxonomy" id="883069"/>
    <lineage>
        <taxon>Bacteria</taxon>
        <taxon>Bacillati</taxon>
        <taxon>Actinomycetota</taxon>
        <taxon>Actinomycetes</taxon>
        <taxon>Actinomycetales</taxon>
        <taxon>Actinomycetaceae</taxon>
        <taxon>Gleimia</taxon>
    </lineage>
</organism>